<reference evidence="1" key="1">
    <citation type="submission" date="2022-08" db="EMBL/GenBank/DDBJ databases">
        <title>Genome Sequence of Lecanicillium fungicola.</title>
        <authorList>
            <person name="Buettner E."/>
        </authorList>
    </citation>
    <scope>NUCLEOTIDE SEQUENCE</scope>
    <source>
        <strain evidence="1">Babe33</strain>
    </source>
</reference>
<name>A0ACC1MEH0_9HYPO</name>
<proteinExistence type="predicted"/>
<keyword evidence="2" id="KW-1185">Reference proteome</keyword>
<accession>A0ACC1MEH0</accession>
<sequence length="264" mass="30369">MFDDVYVAGLWLRNLASEMMWYRDRLATAAVIDDARDYAPLFKIEQLGQYLAPSFSWAAWGVPIDVNHEKRNIGVLVNPVCIKYRTSASDPIVEWTEDVYGPLSGPVVEVMVVGGLRKMRLLPYYDGTSTDLYVVPDGPSAKLKDMQPWSKDIGKNAREATLDFPVSNNDLEAFVARDDYYFMPWQSHFEQWLPEDPNRPRAETFTSLLLQLEDASMGRFRRIGRMWSHQRPERDLCLAENGNEDVLPCAKYHPDTKQHTIYVV</sequence>
<evidence type="ECO:0000313" key="2">
    <source>
        <dbReference type="Proteomes" id="UP001143910"/>
    </source>
</evidence>
<comment type="caution">
    <text evidence="1">The sequence shown here is derived from an EMBL/GenBank/DDBJ whole genome shotgun (WGS) entry which is preliminary data.</text>
</comment>
<evidence type="ECO:0000313" key="1">
    <source>
        <dbReference type="EMBL" id="KAJ2964180.1"/>
    </source>
</evidence>
<gene>
    <name evidence="1" type="ORF">NQ176_g10809</name>
</gene>
<dbReference type="Proteomes" id="UP001143910">
    <property type="component" value="Unassembled WGS sequence"/>
</dbReference>
<organism evidence="1 2">
    <name type="scientific">Zarea fungicola</name>
    <dbReference type="NCBI Taxonomy" id="93591"/>
    <lineage>
        <taxon>Eukaryota</taxon>
        <taxon>Fungi</taxon>
        <taxon>Dikarya</taxon>
        <taxon>Ascomycota</taxon>
        <taxon>Pezizomycotina</taxon>
        <taxon>Sordariomycetes</taxon>
        <taxon>Hypocreomycetidae</taxon>
        <taxon>Hypocreales</taxon>
        <taxon>Cordycipitaceae</taxon>
        <taxon>Zarea</taxon>
    </lineage>
</organism>
<protein>
    <submittedName>
        <fullName evidence="1">Uncharacterized protein</fullName>
    </submittedName>
</protein>
<dbReference type="EMBL" id="JANJQO010003160">
    <property type="protein sequence ID" value="KAJ2964180.1"/>
    <property type="molecule type" value="Genomic_DNA"/>
</dbReference>